<evidence type="ECO:0000313" key="9">
    <source>
        <dbReference type="EMBL" id="TCO64474.1"/>
    </source>
</evidence>
<dbReference type="AlphaFoldDB" id="A0A4R2JX82"/>
<dbReference type="SUPFAM" id="SSF53448">
    <property type="entry name" value="Nucleotide-diphospho-sugar transferases"/>
    <property type="match status" value="1"/>
</dbReference>
<evidence type="ECO:0000256" key="3">
    <source>
        <dbReference type="ARBA" id="ARBA00022676"/>
    </source>
</evidence>
<evidence type="ECO:0000259" key="7">
    <source>
        <dbReference type="Pfam" id="PF17994"/>
    </source>
</evidence>
<evidence type="ECO:0000259" key="8">
    <source>
        <dbReference type="Pfam" id="PF19320"/>
    </source>
</evidence>
<evidence type="ECO:0000256" key="6">
    <source>
        <dbReference type="SAM" id="MobiDB-lite"/>
    </source>
</evidence>
<dbReference type="InterPro" id="IPR029044">
    <property type="entry name" value="Nucleotide-diphossugar_trans"/>
</dbReference>
<comment type="similarity">
    <text evidence="2">Belongs to the glycosyltransferase 2 family.</text>
</comment>
<keyword evidence="5" id="KW-0175">Coiled coil</keyword>
<gene>
    <name evidence="9" type="ORF">EV192_101250</name>
</gene>
<dbReference type="Proteomes" id="UP000295680">
    <property type="component" value="Unassembled WGS sequence"/>
</dbReference>
<dbReference type="Pfam" id="PF19320">
    <property type="entry name" value="GlfT2_domain3"/>
    <property type="match status" value="1"/>
</dbReference>
<sequence>MATKTADTPRAAQKAAPKAAAGPETYGGALLQRVIFPRIGDPLDVRALYLDEDTGNARRARSLSRTALQIGPDSEISFATYFNGFAASYWRRWTTLESVVLRLNVSAACRVDVYRSKGDGTQIHVRGLAVAKAGPVSFDLELAPFEDGGWYWFNVTSESDDLEITDSGWYATSPAPGRGSVSISITTFNRPDDCVGALTAIGEDDLVLAAITAVVVADQGTKKVRDATGYAEAAARLGDRLRMRDQANMGGSGGFARGMFEAVTDTDCDQVLLMDDDIVIEPDCILRALAFSRFAAQPMIVGGHMLNLQARSHLHSMGEIVDRGPFMWNAAPYAATDHDFVKRPLRHPKSVNLHRRIDVDYNGWWMCMIPRRLVEELGLPLPLFIKWDDSEYSLRAAAAGYPTASLPGVAIWHMPWSNKDDGTDWQAYFHFRNRLIVAALYSDDRKPRGLVKSSLRSTLVNLLSLQYSTVALHHRAIQDFMAGPDRLFEMLPTALAEVRELRAQFDDGRVVGSARDLPLPSMTAAHAAHFSHRPDNPIAMGRTLLEGLVHNLRKPRPEHHERPQLNISAQDARWYLMSRIDGATVATADGRGTTFRKRDPEKFRMLMRQAVQDFMQLEREFERLKGEYRAALRDLTSIESWRKVFEQQ</sequence>
<dbReference type="Gene3D" id="3.90.550.60">
    <property type="match status" value="1"/>
</dbReference>
<feature type="domain" description="Galactofuranosyltransferase-2 C-terminal" evidence="8">
    <location>
        <begin position="450"/>
        <end position="647"/>
    </location>
</feature>
<feature type="compositionally biased region" description="Low complexity" evidence="6">
    <location>
        <begin position="11"/>
        <end position="21"/>
    </location>
</feature>
<keyword evidence="10" id="KW-1185">Reference proteome</keyword>
<feature type="domain" description="Galactofuranosyltransferase GlfT2 N-terminal" evidence="7">
    <location>
        <begin position="31"/>
        <end position="171"/>
    </location>
</feature>
<protein>
    <submittedName>
        <fullName evidence="9">Galactofuranosylgalactofuranosylrhamnosyl-N-acetylglucosaminyl-diphospho-decaprenol beta-1,5/1,6-galactofuranosyltransferase</fullName>
    </submittedName>
</protein>
<accession>A0A4R2JX82</accession>
<comment type="pathway">
    <text evidence="1">Cell wall biogenesis; cell wall polysaccharide biosynthesis.</text>
</comment>
<dbReference type="PANTHER" id="PTHR43179">
    <property type="entry name" value="RHAMNOSYLTRANSFERASE WBBL"/>
    <property type="match status" value="1"/>
</dbReference>
<dbReference type="GO" id="GO:0016757">
    <property type="term" value="F:glycosyltransferase activity"/>
    <property type="evidence" value="ECO:0007669"/>
    <property type="project" value="UniProtKB-KW"/>
</dbReference>
<dbReference type="Pfam" id="PF17994">
    <property type="entry name" value="Glft2_N"/>
    <property type="match status" value="1"/>
</dbReference>
<reference evidence="9 10" key="1">
    <citation type="submission" date="2019-03" db="EMBL/GenBank/DDBJ databases">
        <title>Genomic Encyclopedia of Type Strains, Phase IV (KMG-IV): sequencing the most valuable type-strain genomes for metagenomic binning, comparative biology and taxonomic classification.</title>
        <authorList>
            <person name="Goeker M."/>
        </authorList>
    </citation>
    <scope>NUCLEOTIDE SEQUENCE [LARGE SCALE GENOMIC DNA]</scope>
    <source>
        <strain evidence="9 10">DSM 45934</strain>
    </source>
</reference>
<keyword evidence="4 9" id="KW-0808">Transferase</keyword>
<evidence type="ECO:0000256" key="2">
    <source>
        <dbReference type="ARBA" id="ARBA00006739"/>
    </source>
</evidence>
<proteinExistence type="inferred from homology"/>
<evidence type="ECO:0000256" key="1">
    <source>
        <dbReference type="ARBA" id="ARBA00004776"/>
    </source>
</evidence>
<dbReference type="RefSeq" id="WP_132110248.1">
    <property type="nucleotide sequence ID" value="NZ_SLWS01000001.1"/>
</dbReference>
<dbReference type="OrthoDB" id="3225550at2"/>
<evidence type="ECO:0000256" key="5">
    <source>
        <dbReference type="SAM" id="Coils"/>
    </source>
</evidence>
<name>A0A4R2JX82_9PSEU</name>
<feature type="coiled-coil region" evidence="5">
    <location>
        <begin position="607"/>
        <end position="634"/>
    </location>
</feature>
<dbReference type="InterPro" id="IPR040492">
    <property type="entry name" value="GlfT2_N"/>
</dbReference>
<dbReference type="PANTHER" id="PTHR43179:SF12">
    <property type="entry name" value="GALACTOFURANOSYLTRANSFERASE GLFT2"/>
    <property type="match status" value="1"/>
</dbReference>
<keyword evidence="3" id="KW-0328">Glycosyltransferase</keyword>
<dbReference type="EMBL" id="SLWS01000001">
    <property type="protein sequence ID" value="TCO64474.1"/>
    <property type="molecule type" value="Genomic_DNA"/>
</dbReference>
<evidence type="ECO:0000256" key="4">
    <source>
        <dbReference type="ARBA" id="ARBA00022679"/>
    </source>
</evidence>
<dbReference type="Pfam" id="PF13641">
    <property type="entry name" value="Glyco_tranf_2_3"/>
    <property type="match status" value="1"/>
</dbReference>
<evidence type="ECO:0000313" key="10">
    <source>
        <dbReference type="Proteomes" id="UP000295680"/>
    </source>
</evidence>
<feature type="region of interest" description="Disordered" evidence="6">
    <location>
        <begin position="1"/>
        <end position="23"/>
    </location>
</feature>
<dbReference type="InterPro" id="IPR045699">
    <property type="entry name" value="GlfT2_C"/>
</dbReference>
<organism evidence="9 10">
    <name type="scientific">Actinocrispum wychmicini</name>
    <dbReference type="NCBI Taxonomy" id="1213861"/>
    <lineage>
        <taxon>Bacteria</taxon>
        <taxon>Bacillati</taxon>
        <taxon>Actinomycetota</taxon>
        <taxon>Actinomycetes</taxon>
        <taxon>Pseudonocardiales</taxon>
        <taxon>Pseudonocardiaceae</taxon>
        <taxon>Actinocrispum</taxon>
    </lineage>
</organism>
<comment type="caution">
    <text evidence="9">The sequence shown here is derived from an EMBL/GenBank/DDBJ whole genome shotgun (WGS) entry which is preliminary data.</text>
</comment>